<protein>
    <submittedName>
        <fullName evidence="1">Uncharacterized protein</fullName>
    </submittedName>
</protein>
<sequence>MMDPRTQGPRHNSPIKEVVSSSESTIKEILSSLMKEIHEVRERMKAMQRDITMFYDDIALSRDRTEHNHYIPPSDRVVSRGGRVIQSGVKLHTPITEANMTTTSWRDGKAMHDDFPIQGKEFQSSMESLNLEE</sequence>
<organism evidence="1 2">
    <name type="scientific">Salvia divinorum</name>
    <name type="common">Maria pastora</name>
    <name type="synonym">Diviner's sage</name>
    <dbReference type="NCBI Taxonomy" id="28513"/>
    <lineage>
        <taxon>Eukaryota</taxon>
        <taxon>Viridiplantae</taxon>
        <taxon>Streptophyta</taxon>
        <taxon>Embryophyta</taxon>
        <taxon>Tracheophyta</taxon>
        <taxon>Spermatophyta</taxon>
        <taxon>Magnoliopsida</taxon>
        <taxon>eudicotyledons</taxon>
        <taxon>Gunneridae</taxon>
        <taxon>Pentapetalae</taxon>
        <taxon>asterids</taxon>
        <taxon>lamiids</taxon>
        <taxon>Lamiales</taxon>
        <taxon>Lamiaceae</taxon>
        <taxon>Nepetoideae</taxon>
        <taxon>Mentheae</taxon>
        <taxon>Salviinae</taxon>
        <taxon>Salvia</taxon>
        <taxon>Salvia subgen. Calosphace</taxon>
    </lineage>
</organism>
<evidence type="ECO:0000313" key="1">
    <source>
        <dbReference type="EMBL" id="KAL1535082.1"/>
    </source>
</evidence>
<comment type="caution">
    <text evidence="1">The sequence shown here is derived from an EMBL/GenBank/DDBJ whole genome shotgun (WGS) entry which is preliminary data.</text>
</comment>
<reference evidence="1 2" key="1">
    <citation type="submission" date="2024-06" db="EMBL/GenBank/DDBJ databases">
        <title>A chromosome level genome sequence of Diviner's sage (Salvia divinorum).</title>
        <authorList>
            <person name="Ford S.A."/>
            <person name="Ro D.-K."/>
            <person name="Ness R.W."/>
            <person name="Phillips M.A."/>
        </authorList>
    </citation>
    <scope>NUCLEOTIDE SEQUENCE [LARGE SCALE GENOMIC DNA]</scope>
    <source>
        <strain evidence="1">SAF-2024a</strain>
        <tissue evidence="1">Leaf</tissue>
    </source>
</reference>
<evidence type="ECO:0000313" key="2">
    <source>
        <dbReference type="Proteomes" id="UP001567538"/>
    </source>
</evidence>
<proteinExistence type="predicted"/>
<keyword evidence="2" id="KW-1185">Reference proteome</keyword>
<dbReference type="EMBL" id="JBEAFC010000012">
    <property type="protein sequence ID" value="KAL1535082.1"/>
    <property type="molecule type" value="Genomic_DNA"/>
</dbReference>
<gene>
    <name evidence="1" type="ORF">AAHA92_31179</name>
</gene>
<accession>A0ABD1FTT7</accession>
<name>A0ABD1FTT7_SALDI</name>
<dbReference type="Proteomes" id="UP001567538">
    <property type="component" value="Unassembled WGS sequence"/>
</dbReference>
<dbReference type="AlphaFoldDB" id="A0ABD1FTT7"/>